<dbReference type="RefSeq" id="WP_144910418.1">
    <property type="nucleotide sequence ID" value="NZ_VLLI01000002.1"/>
</dbReference>
<evidence type="ECO:0000313" key="2">
    <source>
        <dbReference type="Proteomes" id="UP000317010"/>
    </source>
</evidence>
<proteinExistence type="predicted"/>
<keyword evidence="2" id="KW-1185">Reference proteome</keyword>
<organism evidence="1 2">
    <name type="scientific">Mucilaginibacter frigoritolerans</name>
    <dbReference type="NCBI Taxonomy" id="652788"/>
    <lineage>
        <taxon>Bacteria</taxon>
        <taxon>Pseudomonadati</taxon>
        <taxon>Bacteroidota</taxon>
        <taxon>Sphingobacteriia</taxon>
        <taxon>Sphingobacteriales</taxon>
        <taxon>Sphingobacteriaceae</taxon>
        <taxon>Mucilaginibacter</taxon>
    </lineage>
</organism>
<dbReference type="EMBL" id="VLLI01000002">
    <property type="protein sequence ID" value="TWJ03579.1"/>
    <property type="molecule type" value="Genomic_DNA"/>
</dbReference>
<evidence type="ECO:0000313" key="1">
    <source>
        <dbReference type="EMBL" id="TWJ03579.1"/>
    </source>
</evidence>
<dbReference type="AlphaFoldDB" id="A0A562UD35"/>
<dbReference type="Proteomes" id="UP000317010">
    <property type="component" value="Unassembled WGS sequence"/>
</dbReference>
<name>A0A562UD35_9SPHI</name>
<protein>
    <submittedName>
        <fullName evidence="1">Uncharacterized protein</fullName>
    </submittedName>
</protein>
<gene>
    <name evidence="1" type="ORF">JN11_01125</name>
</gene>
<reference evidence="1 2" key="1">
    <citation type="submission" date="2019-07" db="EMBL/GenBank/DDBJ databases">
        <title>Genomic Encyclopedia of Archaeal and Bacterial Type Strains, Phase II (KMG-II): from individual species to whole genera.</title>
        <authorList>
            <person name="Goeker M."/>
        </authorList>
    </citation>
    <scope>NUCLEOTIDE SEQUENCE [LARGE SCALE GENOMIC DNA]</scope>
    <source>
        <strain evidence="1 2">ATCC BAA-1854</strain>
    </source>
</reference>
<comment type="caution">
    <text evidence="1">The sequence shown here is derived from an EMBL/GenBank/DDBJ whole genome shotgun (WGS) entry which is preliminary data.</text>
</comment>
<dbReference type="OrthoDB" id="799864at2"/>
<sequence>MKAIVRYISLLLVSGLILHFYNTGIHKLSGDDQFKKNLLTQSPAIHPHYNTSPFAALFFKEIAKELFPVLKN</sequence>
<accession>A0A562UD35</accession>